<dbReference type="PANTHER" id="PTHR10587:SF134">
    <property type="entry name" value="SECRETED PROTEIN"/>
    <property type="match status" value="1"/>
</dbReference>
<dbReference type="PANTHER" id="PTHR10587">
    <property type="entry name" value="GLYCOSYL TRANSFERASE-RELATED"/>
    <property type="match status" value="1"/>
</dbReference>
<dbReference type="SUPFAM" id="SSF88713">
    <property type="entry name" value="Glycoside hydrolase/deacetylase"/>
    <property type="match status" value="1"/>
</dbReference>
<accession>A0ABM7FHC5</accession>
<feature type="domain" description="NodB homology" evidence="2">
    <location>
        <begin position="201"/>
        <end position="377"/>
    </location>
</feature>
<feature type="region of interest" description="Disordered" evidence="1">
    <location>
        <begin position="73"/>
        <end position="193"/>
    </location>
</feature>
<evidence type="ECO:0000259" key="2">
    <source>
        <dbReference type="PROSITE" id="PS51677"/>
    </source>
</evidence>
<dbReference type="Pfam" id="PF01522">
    <property type="entry name" value="Polysacc_deac_1"/>
    <property type="match status" value="1"/>
</dbReference>
<evidence type="ECO:0000313" key="3">
    <source>
        <dbReference type="EMBL" id="BBC35980.1"/>
    </source>
</evidence>
<reference evidence="3 4" key="2">
    <citation type="journal article" date="2023" name="ChemBioChem">
        <title>Acyltransferase Domain Exchange between Two Independent Type I Polyketide Synthases in the Same Producer Strain of Macrolide Antibiotics.</title>
        <authorList>
            <person name="Kudo F."/>
            <person name="Kishikawa K."/>
            <person name="Tsuboi K."/>
            <person name="Kido T."/>
            <person name="Usui T."/>
            <person name="Hashimoto J."/>
            <person name="Shin-Ya K."/>
            <person name="Miyanaga A."/>
            <person name="Eguchi T."/>
        </authorList>
    </citation>
    <scope>NUCLEOTIDE SEQUENCE [LARGE SCALE GENOMIC DNA]</scope>
    <source>
        <strain evidence="3 4">A-8890</strain>
    </source>
</reference>
<feature type="compositionally biased region" description="Pro residues" evidence="1">
    <location>
        <begin position="139"/>
        <end position="156"/>
    </location>
</feature>
<dbReference type="Proteomes" id="UP001321542">
    <property type="component" value="Chromosome"/>
</dbReference>
<name>A0ABM7FHC5_9ACTN</name>
<protein>
    <recommendedName>
        <fullName evidence="2">NodB homology domain-containing protein</fullName>
    </recommendedName>
</protein>
<dbReference type="InterPro" id="IPR050248">
    <property type="entry name" value="Polysacc_deacetylase_ArnD"/>
</dbReference>
<evidence type="ECO:0000313" key="4">
    <source>
        <dbReference type="Proteomes" id="UP001321542"/>
    </source>
</evidence>
<proteinExistence type="predicted"/>
<gene>
    <name evidence="3" type="ORF">SGFS_072740</name>
</gene>
<dbReference type="CDD" id="cd10917">
    <property type="entry name" value="CE4_NodB_like_6s_7s"/>
    <property type="match status" value="1"/>
</dbReference>
<dbReference type="PROSITE" id="PS51677">
    <property type="entry name" value="NODB"/>
    <property type="match status" value="1"/>
</dbReference>
<dbReference type="Gene3D" id="3.20.20.370">
    <property type="entry name" value="Glycoside hydrolase/deacetylase"/>
    <property type="match status" value="1"/>
</dbReference>
<sequence>MLGVPEVRGASEALGVPGVPGVFGALGARKAASERGVARAYGLPGARRARVLAGGALTAALLAGCGAPTGLAHPAHPAASHDHIGHAAPTGHPGPKAPENVRTRNPAPDTPTTSARPPHSRAAETAPNPPRPAAGAPHPGAPAAPPNPAAPAPNAPHPVHLRWGLPAPLAPAPAKPDRPPKLRIPGPGLPPVVDHVPTRDKVVFLTYDDGAEKDPLFVDMVRELRLPVSMFLTDSVVGPGYGHFAKLRSVGATVQNHTLDHTALRGLPYAGQRAEICGQQAKLRHRFGIRPTLFRPPYGTYDTTTLRAAADCGISAVVLWRASMQVNDLRYAVGDRLRPGDIILAHFRGPAEPNGATQAQMTTSLLRRIQEQGLTVGRLEDYL</sequence>
<keyword evidence="4" id="KW-1185">Reference proteome</keyword>
<evidence type="ECO:0000256" key="1">
    <source>
        <dbReference type="SAM" id="MobiDB-lite"/>
    </source>
</evidence>
<organism evidence="3 4">
    <name type="scientific">Streptomyces graminofaciens</name>
    <dbReference type="NCBI Taxonomy" id="68212"/>
    <lineage>
        <taxon>Bacteria</taxon>
        <taxon>Bacillati</taxon>
        <taxon>Actinomycetota</taxon>
        <taxon>Actinomycetes</taxon>
        <taxon>Kitasatosporales</taxon>
        <taxon>Streptomycetaceae</taxon>
        <taxon>Streptomyces</taxon>
    </lineage>
</organism>
<reference evidence="3 4" key="1">
    <citation type="journal article" date="2010" name="ChemBioChem">
        <title>Cloning and characterization of the biosynthetic gene cluster of 16-membered macrolide antibiotic FD-891: involvement of a dual functional cytochrome P450 monooxygenase catalyzing epoxidation and hydroxylation.</title>
        <authorList>
            <person name="Kudo F."/>
            <person name="Motegi A."/>
            <person name="Mizoue K."/>
            <person name="Eguchi T."/>
        </authorList>
    </citation>
    <scope>NUCLEOTIDE SEQUENCE [LARGE SCALE GENOMIC DNA]</scope>
    <source>
        <strain evidence="3 4">A-8890</strain>
    </source>
</reference>
<dbReference type="EMBL" id="AP018448">
    <property type="protein sequence ID" value="BBC35980.1"/>
    <property type="molecule type" value="Genomic_DNA"/>
</dbReference>
<dbReference type="InterPro" id="IPR011330">
    <property type="entry name" value="Glyco_hydro/deAcase_b/a-brl"/>
</dbReference>
<dbReference type="InterPro" id="IPR002509">
    <property type="entry name" value="NODB_dom"/>
</dbReference>